<proteinExistence type="predicted"/>
<name>A0ACC2XHE3_9TREE</name>
<dbReference type="Proteomes" id="UP001234202">
    <property type="component" value="Unassembled WGS sequence"/>
</dbReference>
<organism evidence="1 2">
    <name type="scientific">Naganishia onofrii</name>
    <dbReference type="NCBI Taxonomy" id="1851511"/>
    <lineage>
        <taxon>Eukaryota</taxon>
        <taxon>Fungi</taxon>
        <taxon>Dikarya</taxon>
        <taxon>Basidiomycota</taxon>
        <taxon>Agaricomycotina</taxon>
        <taxon>Tremellomycetes</taxon>
        <taxon>Filobasidiales</taxon>
        <taxon>Filobasidiaceae</taxon>
        <taxon>Naganishia</taxon>
    </lineage>
</organism>
<protein>
    <submittedName>
        <fullName evidence="1">Uncharacterized protein</fullName>
    </submittedName>
</protein>
<evidence type="ECO:0000313" key="1">
    <source>
        <dbReference type="EMBL" id="KAJ9122854.1"/>
    </source>
</evidence>
<reference evidence="1" key="1">
    <citation type="submission" date="2023-04" db="EMBL/GenBank/DDBJ databases">
        <title>Draft Genome sequencing of Naganishia species isolated from polar environments using Oxford Nanopore Technology.</title>
        <authorList>
            <person name="Leo P."/>
            <person name="Venkateswaran K."/>
        </authorList>
    </citation>
    <scope>NUCLEOTIDE SEQUENCE</scope>
    <source>
        <strain evidence="1">DBVPG 5303</strain>
    </source>
</reference>
<comment type="caution">
    <text evidence="1">The sequence shown here is derived from an EMBL/GenBank/DDBJ whole genome shotgun (WGS) entry which is preliminary data.</text>
</comment>
<evidence type="ECO:0000313" key="2">
    <source>
        <dbReference type="Proteomes" id="UP001234202"/>
    </source>
</evidence>
<sequence length="591" mass="65808">MSSSTTRTPSTQNASSTAAGTLPLPYAQAAAVPPPKKESRGPQRTSKTANKLKVLPATATPVELLDDDEEDEDSDDEQGGDDAERVKRSAKPAKANGKTGPEGVEFYTALSQIPAGSARRDAMRLTKTEKSKLPRVTAYCTAAGFNLPALQAWLSARPSAYRCNPRLFDTDCLHTPYLPPVSFLTQSMHKSPPLKTRRKSTGNVNMGSRNKDVPEADLLGLDQDGKPSSPIQFICASCLLRSAVCHVEEHPMHCGSHAEGIDESEALLAHKREHQIYDQEQHSRDQDAESAREAEAMRQRRVTGFKTRPSALAGDKPPKRRHSRGSIHSVNGSDWEGDEDDADEEWVPDLFVFEYGTVVIWGMTEREEKRVLASLRKFEIEKLNVEDIEMEDLNFYYANYSRYGRLTIVISAVRFAYPFARSRRIYNDVITLRKGSSFMTKLSLSHALSQSVKISLFEELVAGTIDQTKDLPRSLSETGKIGMPRKEIMKQIGSLFILRINWGGSILDSPELFWTYPDLEPLYQAARSYLEINQRIDLLNARVEVLQDMLTLLKESVNSSHGEHLETIVIVLIGVEIILGILTIVVDCFAG</sequence>
<gene>
    <name evidence="1" type="ORF">QFC24_003892</name>
</gene>
<accession>A0ACC2XHE3</accession>
<keyword evidence="2" id="KW-1185">Reference proteome</keyword>
<dbReference type="EMBL" id="JASBWV010000013">
    <property type="protein sequence ID" value="KAJ9122854.1"/>
    <property type="molecule type" value="Genomic_DNA"/>
</dbReference>